<dbReference type="GO" id="GO:0016887">
    <property type="term" value="F:ATP hydrolysis activity"/>
    <property type="evidence" value="ECO:0007669"/>
    <property type="project" value="InterPro"/>
</dbReference>
<evidence type="ECO:0000256" key="5">
    <source>
        <dbReference type="ARBA" id="ARBA00022741"/>
    </source>
</evidence>
<dbReference type="CDD" id="cd03257">
    <property type="entry name" value="ABC_NikE_OppD_transporters"/>
    <property type="match status" value="1"/>
</dbReference>
<dbReference type="PANTHER" id="PTHR43297:SF2">
    <property type="entry name" value="DIPEPTIDE TRANSPORT ATP-BINDING PROTEIN DPPD"/>
    <property type="match status" value="1"/>
</dbReference>
<dbReference type="AlphaFoldDB" id="A0A1H8U264"/>
<evidence type="ECO:0000256" key="2">
    <source>
        <dbReference type="ARBA" id="ARBA00005417"/>
    </source>
</evidence>
<dbReference type="Pfam" id="PF00005">
    <property type="entry name" value="ABC_tran"/>
    <property type="match status" value="1"/>
</dbReference>
<evidence type="ECO:0000256" key="7">
    <source>
        <dbReference type="ARBA" id="ARBA00023136"/>
    </source>
</evidence>
<dbReference type="RefSeq" id="WP_091614754.1">
    <property type="nucleotide sequence ID" value="NZ_FOEF01000003.1"/>
</dbReference>
<proteinExistence type="inferred from homology"/>
<keyword evidence="3" id="KW-0813">Transport</keyword>
<dbReference type="InterPro" id="IPR027417">
    <property type="entry name" value="P-loop_NTPase"/>
</dbReference>
<keyword evidence="5" id="KW-0547">Nucleotide-binding</keyword>
<organism evidence="9 10">
    <name type="scientific">Amycolatopsis saalfeldensis</name>
    <dbReference type="NCBI Taxonomy" id="394193"/>
    <lineage>
        <taxon>Bacteria</taxon>
        <taxon>Bacillati</taxon>
        <taxon>Actinomycetota</taxon>
        <taxon>Actinomycetes</taxon>
        <taxon>Pseudonocardiales</taxon>
        <taxon>Pseudonocardiaceae</taxon>
        <taxon>Amycolatopsis</taxon>
    </lineage>
</organism>
<dbReference type="Gene3D" id="3.40.50.300">
    <property type="entry name" value="P-loop containing nucleotide triphosphate hydrolases"/>
    <property type="match status" value="1"/>
</dbReference>
<protein>
    <submittedName>
        <fullName evidence="9">Oligopeptide transport system ATP-binding protein</fullName>
    </submittedName>
</protein>
<accession>A0A1H8U264</accession>
<dbReference type="Pfam" id="PF08352">
    <property type="entry name" value="oligo_HPY"/>
    <property type="match status" value="1"/>
</dbReference>
<evidence type="ECO:0000259" key="8">
    <source>
        <dbReference type="PROSITE" id="PS50893"/>
    </source>
</evidence>
<dbReference type="PROSITE" id="PS00211">
    <property type="entry name" value="ABC_TRANSPORTER_1"/>
    <property type="match status" value="1"/>
</dbReference>
<keyword evidence="10" id="KW-1185">Reference proteome</keyword>
<gene>
    <name evidence="9" type="ORF">SAMN04489732_10317</name>
</gene>
<dbReference type="FunFam" id="3.40.50.300:FF:000016">
    <property type="entry name" value="Oligopeptide ABC transporter ATP-binding component"/>
    <property type="match status" value="1"/>
</dbReference>
<dbReference type="PANTHER" id="PTHR43297">
    <property type="entry name" value="OLIGOPEPTIDE TRANSPORT ATP-BINDING PROTEIN APPD"/>
    <property type="match status" value="1"/>
</dbReference>
<keyword evidence="7" id="KW-0472">Membrane</keyword>
<name>A0A1H8U264_9PSEU</name>
<comment type="similarity">
    <text evidence="2">Belongs to the ABC transporter superfamily.</text>
</comment>
<dbReference type="InterPro" id="IPR013563">
    <property type="entry name" value="Oligopep_ABC_C"/>
</dbReference>
<keyword evidence="6 9" id="KW-0067">ATP-binding</keyword>
<dbReference type="InterPro" id="IPR003593">
    <property type="entry name" value="AAA+_ATPase"/>
</dbReference>
<evidence type="ECO:0000256" key="6">
    <source>
        <dbReference type="ARBA" id="ARBA00022840"/>
    </source>
</evidence>
<evidence type="ECO:0000256" key="1">
    <source>
        <dbReference type="ARBA" id="ARBA00004202"/>
    </source>
</evidence>
<sequence>MIRINPAAAATPVPPAPHVLGRYPGYDASAPALEITGLSVVFPGDHGPTAVVDDVGYSVDAGKSLAVIGESGSGKSITVRAVMGILPRQARVTSGTVRLSGVDVGTLGDAVFRRLRGSAIGMVFQDSLSALNPVLPVGYQIAEVFRVHRGMGRKVSNRRAIEMLDRVRIPSPEHRARQYPHEFSGGMRQRVMIAMALSLDPAVLIADEPTTALDVTVQAQIMELLADLRAERNMALVLISHDLGVVADTADEIAVMYGGRIVERAPADELYRKPRHPYTRALLAAIPGRHTRGRRLAVLPGSPPDPSRLPAGCAFRPRCADSDDDCLARPALRQVGPSRLSACHRNEEVVENER</sequence>
<dbReference type="GO" id="GO:0005886">
    <property type="term" value="C:plasma membrane"/>
    <property type="evidence" value="ECO:0007669"/>
    <property type="project" value="UniProtKB-SubCell"/>
</dbReference>
<dbReference type="NCBIfam" id="TIGR01727">
    <property type="entry name" value="oligo_HPY"/>
    <property type="match status" value="1"/>
</dbReference>
<dbReference type="SMART" id="SM00382">
    <property type="entry name" value="AAA"/>
    <property type="match status" value="1"/>
</dbReference>
<dbReference type="GO" id="GO:0005524">
    <property type="term" value="F:ATP binding"/>
    <property type="evidence" value="ECO:0007669"/>
    <property type="project" value="UniProtKB-KW"/>
</dbReference>
<keyword evidence="4" id="KW-1003">Cell membrane</keyword>
<dbReference type="SUPFAM" id="SSF52540">
    <property type="entry name" value="P-loop containing nucleoside triphosphate hydrolases"/>
    <property type="match status" value="1"/>
</dbReference>
<dbReference type="Proteomes" id="UP000198582">
    <property type="component" value="Unassembled WGS sequence"/>
</dbReference>
<dbReference type="InterPro" id="IPR003439">
    <property type="entry name" value="ABC_transporter-like_ATP-bd"/>
</dbReference>
<dbReference type="InterPro" id="IPR050388">
    <property type="entry name" value="ABC_Ni/Peptide_Import"/>
</dbReference>
<evidence type="ECO:0000313" key="10">
    <source>
        <dbReference type="Proteomes" id="UP000198582"/>
    </source>
</evidence>
<reference evidence="10" key="1">
    <citation type="submission" date="2016-10" db="EMBL/GenBank/DDBJ databases">
        <authorList>
            <person name="Varghese N."/>
            <person name="Submissions S."/>
        </authorList>
    </citation>
    <scope>NUCLEOTIDE SEQUENCE [LARGE SCALE GENOMIC DNA]</scope>
    <source>
        <strain evidence="10">DSM 44993</strain>
    </source>
</reference>
<comment type="subcellular location">
    <subcellularLocation>
        <location evidence="1">Cell membrane</location>
        <topology evidence="1">Peripheral membrane protein</topology>
    </subcellularLocation>
</comment>
<dbReference type="GO" id="GO:0015833">
    <property type="term" value="P:peptide transport"/>
    <property type="evidence" value="ECO:0007669"/>
    <property type="project" value="InterPro"/>
</dbReference>
<dbReference type="EMBL" id="FOEF01000003">
    <property type="protein sequence ID" value="SEO96913.1"/>
    <property type="molecule type" value="Genomic_DNA"/>
</dbReference>
<dbReference type="InterPro" id="IPR017871">
    <property type="entry name" value="ABC_transporter-like_CS"/>
</dbReference>
<evidence type="ECO:0000256" key="3">
    <source>
        <dbReference type="ARBA" id="ARBA00022448"/>
    </source>
</evidence>
<dbReference type="OrthoDB" id="3327300at2"/>
<evidence type="ECO:0000256" key="4">
    <source>
        <dbReference type="ARBA" id="ARBA00022475"/>
    </source>
</evidence>
<dbReference type="PROSITE" id="PS50893">
    <property type="entry name" value="ABC_TRANSPORTER_2"/>
    <property type="match status" value="1"/>
</dbReference>
<evidence type="ECO:0000313" key="9">
    <source>
        <dbReference type="EMBL" id="SEO96913.1"/>
    </source>
</evidence>
<feature type="domain" description="ABC transporter" evidence="8">
    <location>
        <begin position="33"/>
        <end position="283"/>
    </location>
</feature>
<dbReference type="STRING" id="394193.SAMN04489732_10317"/>